<evidence type="ECO:0000313" key="4">
    <source>
        <dbReference type="EMBL" id="PVY82341.1"/>
    </source>
</evidence>
<gene>
    <name evidence="4" type="ORF">C7384_11418</name>
</gene>
<dbReference type="OrthoDB" id="9813771at2"/>
<accession>A0A2U1D3U7</accession>
<proteinExistence type="inferred from homology"/>
<protein>
    <submittedName>
        <fullName evidence="4">Putative YigZ family protein</fullName>
    </submittedName>
</protein>
<evidence type="ECO:0000259" key="2">
    <source>
        <dbReference type="Pfam" id="PF01205"/>
    </source>
</evidence>
<reference evidence="4 5" key="1">
    <citation type="submission" date="2018-04" db="EMBL/GenBank/DDBJ databases">
        <title>Genomic Encyclopedia of Type Strains, Phase IV (KMG-IV): sequencing the most valuable type-strain genomes for metagenomic binning, comparative biology and taxonomic classification.</title>
        <authorList>
            <person name="Goeker M."/>
        </authorList>
    </citation>
    <scope>NUCLEOTIDE SEQUENCE [LARGE SCALE GENOMIC DNA]</scope>
    <source>
        <strain evidence="4 5">DSM 28795</strain>
    </source>
</reference>
<dbReference type="Pfam" id="PF09186">
    <property type="entry name" value="DUF1949"/>
    <property type="match status" value="1"/>
</dbReference>
<dbReference type="NCBIfam" id="TIGR00257">
    <property type="entry name" value="IMPACT_YIGZ"/>
    <property type="match status" value="1"/>
</dbReference>
<dbReference type="RefSeq" id="WP_089940328.1">
    <property type="nucleotide sequence ID" value="NZ_CAKOEX010000014.1"/>
</dbReference>
<dbReference type="Proteomes" id="UP000245433">
    <property type="component" value="Unassembled WGS sequence"/>
</dbReference>
<dbReference type="InterPro" id="IPR036956">
    <property type="entry name" value="Impact_N_sf"/>
</dbReference>
<dbReference type="InterPro" id="IPR035647">
    <property type="entry name" value="EFG_III/V"/>
</dbReference>
<evidence type="ECO:0000313" key="5">
    <source>
        <dbReference type="Proteomes" id="UP000245433"/>
    </source>
</evidence>
<evidence type="ECO:0000256" key="1">
    <source>
        <dbReference type="ARBA" id="ARBA00007665"/>
    </source>
</evidence>
<comment type="caution">
    <text evidence="4">The sequence shown here is derived from an EMBL/GenBank/DDBJ whole genome shotgun (WGS) entry which is preliminary data.</text>
</comment>
<feature type="domain" description="Impact N-terminal" evidence="2">
    <location>
        <begin position="19"/>
        <end position="122"/>
    </location>
</feature>
<dbReference type="InterPro" id="IPR020569">
    <property type="entry name" value="UPF0029_Impact_CS"/>
</dbReference>
<dbReference type="PROSITE" id="PS00910">
    <property type="entry name" value="UPF0029"/>
    <property type="match status" value="1"/>
</dbReference>
<dbReference type="PANTHER" id="PTHR16301:SF20">
    <property type="entry name" value="IMPACT FAMILY MEMBER YIGZ"/>
    <property type="match status" value="1"/>
</dbReference>
<dbReference type="GO" id="GO:0006446">
    <property type="term" value="P:regulation of translational initiation"/>
    <property type="evidence" value="ECO:0007669"/>
    <property type="project" value="TreeGrafter"/>
</dbReference>
<comment type="similarity">
    <text evidence="1">Belongs to the IMPACT family.</text>
</comment>
<feature type="domain" description="UPF0029" evidence="3">
    <location>
        <begin position="140"/>
        <end position="195"/>
    </location>
</feature>
<dbReference type="Pfam" id="PF01205">
    <property type="entry name" value="Impact_N"/>
    <property type="match status" value="1"/>
</dbReference>
<dbReference type="SUPFAM" id="SSF54980">
    <property type="entry name" value="EF-G C-terminal domain-like"/>
    <property type="match status" value="1"/>
</dbReference>
<dbReference type="InterPro" id="IPR001498">
    <property type="entry name" value="Impact_N"/>
</dbReference>
<dbReference type="InterPro" id="IPR020568">
    <property type="entry name" value="Ribosomal_Su5_D2-typ_SF"/>
</dbReference>
<dbReference type="Gene3D" id="3.30.70.240">
    <property type="match status" value="1"/>
</dbReference>
<dbReference type="GO" id="GO:0005737">
    <property type="term" value="C:cytoplasm"/>
    <property type="evidence" value="ECO:0007669"/>
    <property type="project" value="TreeGrafter"/>
</dbReference>
<dbReference type="InterPro" id="IPR015796">
    <property type="entry name" value="Impact_YigZ-like"/>
</dbReference>
<organism evidence="4 5">
    <name type="scientific">Convivina intestini</name>
    <dbReference type="NCBI Taxonomy" id="1505726"/>
    <lineage>
        <taxon>Bacteria</taxon>
        <taxon>Bacillati</taxon>
        <taxon>Bacillota</taxon>
        <taxon>Bacilli</taxon>
        <taxon>Lactobacillales</taxon>
        <taxon>Lactobacillaceae</taxon>
        <taxon>Convivina</taxon>
    </lineage>
</organism>
<sequence length="211" mass="23870">MDRFLTIRPKEGEWQQTIKKSQFIVNFMRVDDEPAAKNFINQICKEHYKATHNVFAYVIGDNDEIKRYSDNGEPSGTAGVPILEVLQRRQVHNVAAVVTRYFGGIKLGAGGLIRAYAGTAAQGLDALGLVERIFQLEVILTIDYKNADALTYWIKQNQYHLLDTTFDTAVHITIAIDEHKINTVEQTLKDKFSGNILFQIGQPTYLKLPVQ</sequence>
<dbReference type="SUPFAM" id="SSF54211">
    <property type="entry name" value="Ribosomal protein S5 domain 2-like"/>
    <property type="match status" value="1"/>
</dbReference>
<name>A0A2U1D3U7_9LACO</name>
<dbReference type="InterPro" id="IPR015269">
    <property type="entry name" value="UPF0029_Impact_C"/>
</dbReference>
<dbReference type="InterPro" id="IPR023582">
    <property type="entry name" value="Impact"/>
</dbReference>
<dbReference type="EMBL" id="QEKT01000014">
    <property type="protein sequence ID" value="PVY82341.1"/>
    <property type="molecule type" value="Genomic_DNA"/>
</dbReference>
<dbReference type="AlphaFoldDB" id="A0A2U1D3U7"/>
<dbReference type="Gene3D" id="3.30.230.30">
    <property type="entry name" value="Impact, N-terminal domain"/>
    <property type="match status" value="1"/>
</dbReference>
<dbReference type="PANTHER" id="PTHR16301">
    <property type="entry name" value="IMPACT-RELATED"/>
    <property type="match status" value="1"/>
</dbReference>
<evidence type="ECO:0000259" key="3">
    <source>
        <dbReference type="Pfam" id="PF09186"/>
    </source>
</evidence>
<keyword evidence="5" id="KW-1185">Reference proteome</keyword>